<dbReference type="AlphaFoldDB" id="A0A098TQ90"/>
<proteinExistence type="predicted"/>
<feature type="compositionally biased region" description="Polar residues" evidence="1">
    <location>
        <begin position="53"/>
        <end position="72"/>
    </location>
</feature>
<dbReference type="Proteomes" id="UP000030170">
    <property type="component" value="Unassembled WGS sequence"/>
</dbReference>
<keyword evidence="3" id="KW-1185">Reference proteome</keyword>
<organism evidence="2 3">
    <name type="scientific">Neosynechococcus sphagnicola sy1</name>
    <dbReference type="NCBI Taxonomy" id="1497020"/>
    <lineage>
        <taxon>Bacteria</taxon>
        <taxon>Bacillati</taxon>
        <taxon>Cyanobacteriota</taxon>
        <taxon>Cyanophyceae</taxon>
        <taxon>Neosynechococcales</taxon>
        <taxon>Neosynechococcaceae</taxon>
        <taxon>Neosynechococcus</taxon>
    </lineage>
</organism>
<name>A0A098TQ90_9CYAN</name>
<protein>
    <submittedName>
        <fullName evidence="2">Uncharacterized protein</fullName>
    </submittedName>
</protein>
<evidence type="ECO:0000256" key="1">
    <source>
        <dbReference type="SAM" id="MobiDB-lite"/>
    </source>
</evidence>
<evidence type="ECO:0000313" key="2">
    <source>
        <dbReference type="EMBL" id="KGF72993.1"/>
    </source>
</evidence>
<accession>A0A098TQ90</accession>
<comment type="caution">
    <text evidence="2">The sequence shown here is derived from an EMBL/GenBank/DDBJ whole genome shotgun (WGS) entry which is preliminary data.</text>
</comment>
<sequence>MRGIQAAGYSGDVKAGYLRVEWGSAAAGQVEGMEIPMIESLIPTNKVEETKSVKASNDIDPNQASTSSSSQFVPRWLKNAPKGVTYKG</sequence>
<reference evidence="2 3" key="1">
    <citation type="journal article" date="2014" name="Mol. Ecol.">
        <title>Evolution of Synechococcus.</title>
        <authorList>
            <person name="Dvorak P."/>
            <person name="Casamatta D."/>
            <person name="Hasler P."/>
            <person name="Poulickova A."/>
            <person name="Ondrej V."/>
            <person name="Sanges R."/>
        </authorList>
    </citation>
    <scope>NUCLEOTIDE SEQUENCE [LARGE SCALE GENOMIC DNA]</scope>
    <source>
        <strain evidence="2 3">CAUP A 1101</strain>
    </source>
</reference>
<feature type="region of interest" description="Disordered" evidence="1">
    <location>
        <begin position="50"/>
        <end position="74"/>
    </location>
</feature>
<dbReference type="EMBL" id="JJML01000016">
    <property type="protein sequence ID" value="KGF72993.1"/>
    <property type="molecule type" value="Genomic_DNA"/>
</dbReference>
<dbReference type="RefSeq" id="WP_036532199.1">
    <property type="nucleotide sequence ID" value="NZ_JJML01000016.1"/>
</dbReference>
<gene>
    <name evidence="2" type="ORF">DO97_02770</name>
</gene>
<evidence type="ECO:0000313" key="3">
    <source>
        <dbReference type="Proteomes" id="UP000030170"/>
    </source>
</evidence>